<dbReference type="Gene3D" id="3.60.15.10">
    <property type="entry name" value="Ribonuclease Z/Hydroxyacylglutathione hydrolase-like"/>
    <property type="match status" value="1"/>
</dbReference>
<dbReference type="CDD" id="cd16282">
    <property type="entry name" value="metallo-hydrolase-like_MBL-fold"/>
    <property type="match status" value="1"/>
</dbReference>
<dbReference type="PANTHER" id="PTHR42951:SF20">
    <property type="entry name" value="BETA LACTAMASE"/>
    <property type="match status" value="1"/>
</dbReference>
<dbReference type="SUPFAM" id="SSF56281">
    <property type="entry name" value="Metallo-hydrolase/oxidoreductase"/>
    <property type="match status" value="1"/>
</dbReference>
<feature type="domain" description="Metallo-beta-lactamase" evidence="1">
    <location>
        <begin position="33"/>
        <end position="219"/>
    </location>
</feature>
<dbReference type="InterPro" id="IPR001279">
    <property type="entry name" value="Metallo-B-lactamas"/>
</dbReference>
<dbReference type="STRING" id="560819.SAMN05428998_101539"/>
<evidence type="ECO:0000313" key="2">
    <source>
        <dbReference type="EMBL" id="SME92883.1"/>
    </source>
</evidence>
<proteinExistence type="predicted"/>
<name>A0A1Y6B6J2_9PROT</name>
<sequence length="327" mass="35975">MARGFASQNDLADKKVSFDELGDGLYAYTAEGDPNTGIVVGDDAVLVVDTQATPVMAQDVIERIRSVTDKPIKHVVLSHYHAVRVLGASAYGAENIIASRPTFELIQERGQQDYESEAGRFPRLFRSIESVPGLTWPTLVFEEKLTLFLGKREVQILHLGRGHTKGDTVVWLPKEKVLYSGDLVEFGATPYTGDAYLKDWPGTLANLRALGAEKLVPGRGASLLTPEQVEEGIAGTQDFLTALYSAVEAGAKAGKGLKAIYDETMARLQPRFGNWVIFEHCMPFDVTRAYDEARGVADPQIWTAERDREMWQALERGTAMKSAEANP</sequence>
<protein>
    <submittedName>
        <fullName evidence="2">Glyoxylase, beta-lactamase superfamily II</fullName>
    </submittedName>
</protein>
<gene>
    <name evidence="2" type="ORF">SAMN05428998_101539</name>
</gene>
<keyword evidence="3" id="KW-1185">Reference proteome</keyword>
<dbReference type="Proteomes" id="UP000192917">
    <property type="component" value="Unassembled WGS sequence"/>
</dbReference>
<dbReference type="Pfam" id="PF00753">
    <property type="entry name" value="Lactamase_B"/>
    <property type="match status" value="1"/>
</dbReference>
<dbReference type="SMART" id="SM00849">
    <property type="entry name" value="Lactamase_B"/>
    <property type="match status" value="1"/>
</dbReference>
<dbReference type="EMBL" id="FWZX01000001">
    <property type="protein sequence ID" value="SME92883.1"/>
    <property type="molecule type" value="Genomic_DNA"/>
</dbReference>
<evidence type="ECO:0000259" key="1">
    <source>
        <dbReference type="SMART" id="SM00849"/>
    </source>
</evidence>
<reference evidence="2 3" key="1">
    <citation type="submission" date="2017-04" db="EMBL/GenBank/DDBJ databases">
        <authorList>
            <person name="Afonso C.L."/>
            <person name="Miller P.J."/>
            <person name="Scott M.A."/>
            <person name="Spackman E."/>
            <person name="Goraichik I."/>
            <person name="Dimitrov K.M."/>
            <person name="Suarez D.L."/>
            <person name="Swayne D.E."/>
        </authorList>
    </citation>
    <scope>NUCLEOTIDE SEQUENCE [LARGE SCALE GENOMIC DNA]</scope>
    <source>
        <strain evidence="2 3">USBA 355</strain>
    </source>
</reference>
<dbReference type="PANTHER" id="PTHR42951">
    <property type="entry name" value="METALLO-BETA-LACTAMASE DOMAIN-CONTAINING"/>
    <property type="match status" value="1"/>
</dbReference>
<organism evidence="2 3">
    <name type="scientific">Tistlia consotensis USBA 355</name>
    <dbReference type="NCBI Taxonomy" id="560819"/>
    <lineage>
        <taxon>Bacteria</taxon>
        <taxon>Pseudomonadati</taxon>
        <taxon>Pseudomonadota</taxon>
        <taxon>Alphaproteobacteria</taxon>
        <taxon>Rhodospirillales</taxon>
        <taxon>Rhodovibrionaceae</taxon>
        <taxon>Tistlia</taxon>
    </lineage>
</organism>
<accession>A0A1Y6B6J2</accession>
<dbReference type="InterPro" id="IPR036866">
    <property type="entry name" value="RibonucZ/Hydroxyglut_hydro"/>
</dbReference>
<dbReference type="AlphaFoldDB" id="A0A1Y6B6J2"/>
<evidence type="ECO:0000313" key="3">
    <source>
        <dbReference type="Proteomes" id="UP000192917"/>
    </source>
</evidence>
<dbReference type="InterPro" id="IPR050855">
    <property type="entry name" value="NDM-1-like"/>
</dbReference>
<dbReference type="RefSeq" id="WP_085120868.1">
    <property type="nucleotide sequence ID" value="NZ_FWZX01000001.1"/>
</dbReference>